<dbReference type="PANTHER" id="PTHR43620">
    <property type="entry name" value="GLYCEROPHOSPHORYL DIESTER PHOSPHODIESTERASE"/>
    <property type="match status" value="1"/>
</dbReference>
<evidence type="ECO:0000256" key="5">
    <source>
        <dbReference type="ARBA" id="ARBA00022801"/>
    </source>
</evidence>
<feature type="signal peptide" evidence="7">
    <location>
        <begin position="1"/>
        <end position="41"/>
    </location>
</feature>
<sequence length="383" mass="41136">MAGTARRIAFRTTRGRAALVAAAVLLPVAALGGTAAGTASAAAPAKAPTAHAKVPAVFGHRGAAGYRPEHTAGSYELAVQMGADYIEPDLVPTKDGVLVARHENEIGGTTDVARHPEFASRRTTKTVDGTKVTGWFTEDFTLAELKTLRAVERLPDVRQHNTLYNGRYQVPTLQEVIDLAKALGARYHRRIGVIPETKHPTYFRSIGLPLEGRLATALKRNGLDSADGRAIVQSFEPSSLRLLHAQLRVPALQDLSTTGAPYDTVATGKGPTFAQMITPAGLREIRTYAEWIGPDKSLVIPLKGDGTLGTPSALVRDAHAARLKVGPYTFRNENQFLPADLRNGTVPSDYGQAFREYEAFFKAGIDGLFSDNADTAVQARNAF</sequence>
<gene>
    <name evidence="9" type="ORF">ACFQZM_09945</name>
</gene>
<dbReference type="EC" id="3.1.4.46" evidence="2"/>
<name>A0ABW2XEE1_9ACTN</name>
<reference evidence="10" key="1">
    <citation type="journal article" date="2019" name="Int. J. Syst. Evol. Microbiol.">
        <title>The Global Catalogue of Microorganisms (GCM) 10K type strain sequencing project: providing services to taxonomists for standard genome sequencing and annotation.</title>
        <authorList>
            <consortium name="The Broad Institute Genomics Platform"/>
            <consortium name="The Broad Institute Genome Sequencing Center for Infectious Disease"/>
            <person name="Wu L."/>
            <person name="Ma J."/>
        </authorList>
    </citation>
    <scope>NUCLEOTIDE SEQUENCE [LARGE SCALE GENOMIC DNA]</scope>
    <source>
        <strain evidence="10">JCM 9371</strain>
    </source>
</reference>
<dbReference type="InterPro" id="IPR030395">
    <property type="entry name" value="GP_PDE_dom"/>
</dbReference>
<dbReference type="CDD" id="cd08602">
    <property type="entry name" value="GDPD_ScGlpQ1_like"/>
    <property type="match status" value="1"/>
</dbReference>
<comment type="similarity">
    <text evidence="1">Belongs to the glycerophosphoryl diester phosphodiesterase family.</text>
</comment>
<keyword evidence="3 7" id="KW-0732">Signal</keyword>
<comment type="catalytic activity">
    <reaction evidence="6">
        <text>a sn-glycero-3-phosphodiester + H2O = an alcohol + sn-glycerol 3-phosphate + H(+)</text>
        <dbReference type="Rhea" id="RHEA:12969"/>
        <dbReference type="ChEBI" id="CHEBI:15377"/>
        <dbReference type="ChEBI" id="CHEBI:15378"/>
        <dbReference type="ChEBI" id="CHEBI:30879"/>
        <dbReference type="ChEBI" id="CHEBI:57597"/>
        <dbReference type="ChEBI" id="CHEBI:83408"/>
        <dbReference type="EC" id="3.1.4.46"/>
    </reaction>
</comment>
<feature type="chain" id="PRO_5046714748" description="glycerophosphodiester phosphodiesterase" evidence="7">
    <location>
        <begin position="42"/>
        <end position="383"/>
    </location>
</feature>
<proteinExistence type="inferred from homology"/>
<dbReference type="RefSeq" id="WP_131760989.1">
    <property type="nucleotide sequence ID" value="NZ_CAACUY010000140.1"/>
</dbReference>
<evidence type="ECO:0000256" key="4">
    <source>
        <dbReference type="ARBA" id="ARBA00022798"/>
    </source>
</evidence>
<evidence type="ECO:0000256" key="2">
    <source>
        <dbReference type="ARBA" id="ARBA00012247"/>
    </source>
</evidence>
<evidence type="ECO:0000256" key="6">
    <source>
        <dbReference type="ARBA" id="ARBA00047512"/>
    </source>
</evidence>
<evidence type="ECO:0000313" key="9">
    <source>
        <dbReference type="EMBL" id="MFD0684819.1"/>
    </source>
</evidence>
<dbReference type="Proteomes" id="UP001597063">
    <property type="component" value="Unassembled WGS sequence"/>
</dbReference>
<organism evidence="9 10">
    <name type="scientific">Actinomadura fibrosa</name>
    <dbReference type="NCBI Taxonomy" id="111802"/>
    <lineage>
        <taxon>Bacteria</taxon>
        <taxon>Bacillati</taxon>
        <taxon>Actinomycetota</taxon>
        <taxon>Actinomycetes</taxon>
        <taxon>Streptosporangiales</taxon>
        <taxon>Thermomonosporaceae</taxon>
        <taxon>Actinomadura</taxon>
    </lineage>
</organism>
<evidence type="ECO:0000256" key="7">
    <source>
        <dbReference type="SAM" id="SignalP"/>
    </source>
</evidence>
<dbReference type="EMBL" id="JBHTGP010000004">
    <property type="protein sequence ID" value="MFD0684819.1"/>
    <property type="molecule type" value="Genomic_DNA"/>
</dbReference>
<dbReference type="PANTHER" id="PTHR43620:SF7">
    <property type="entry name" value="GLYCEROPHOSPHODIESTER PHOSPHODIESTERASE GDPD5-RELATED"/>
    <property type="match status" value="1"/>
</dbReference>
<evidence type="ECO:0000313" key="10">
    <source>
        <dbReference type="Proteomes" id="UP001597063"/>
    </source>
</evidence>
<dbReference type="SUPFAM" id="SSF51695">
    <property type="entry name" value="PLC-like phosphodiesterases"/>
    <property type="match status" value="1"/>
</dbReference>
<keyword evidence="4" id="KW-0319">Glycerol metabolism</keyword>
<protein>
    <recommendedName>
        <fullName evidence="2">glycerophosphodiester phosphodiesterase</fullName>
        <ecNumber evidence="2">3.1.4.46</ecNumber>
    </recommendedName>
</protein>
<dbReference type="Pfam" id="PF03009">
    <property type="entry name" value="GDPD"/>
    <property type="match status" value="1"/>
</dbReference>
<comment type="caution">
    <text evidence="9">The sequence shown here is derived from an EMBL/GenBank/DDBJ whole genome shotgun (WGS) entry which is preliminary data.</text>
</comment>
<dbReference type="InterPro" id="IPR017946">
    <property type="entry name" value="PLC-like_Pdiesterase_TIM-brl"/>
</dbReference>
<evidence type="ECO:0000256" key="1">
    <source>
        <dbReference type="ARBA" id="ARBA00007277"/>
    </source>
</evidence>
<feature type="domain" description="GP-PDE" evidence="8">
    <location>
        <begin position="55"/>
        <end position="380"/>
    </location>
</feature>
<accession>A0ABW2XEE1</accession>
<dbReference type="Gene3D" id="3.20.20.190">
    <property type="entry name" value="Phosphatidylinositol (PI) phosphodiesterase"/>
    <property type="match status" value="1"/>
</dbReference>
<evidence type="ECO:0000259" key="8">
    <source>
        <dbReference type="PROSITE" id="PS51704"/>
    </source>
</evidence>
<dbReference type="PROSITE" id="PS51704">
    <property type="entry name" value="GP_PDE"/>
    <property type="match status" value="1"/>
</dbReference>
<evidence type="ECO:0000256" key="3">
    <source>
        <dbReference type="ARBA" id="ARBA00022729"/>
    </source>
</evidence>
<keyword evidence="5" id="KW-0378">Hydrolase</keyword>
<keyword evidence="10" id="KW-1185">Reference proteome</keyword>